<dbReference type="AlphaFoldDB" id="A0A0C3BH39"/>
<protein>
    <submittedName>
        <fullName evidence="1">Uncharacterized protein</fullName>
    </submittedName>
</protein>
<keyword evidence="2" id="KW-1185">Reference proteome</keyword>
<reference evidence="1 2" key="1">
    <citation type="submission" date="2014-04" db="EMBL/GenBank/DDBJ databases">
        <authorList>
            <consortium name="DOE Joint Genome Institute"/>
            <person name="Kuo A."/>
            <person name="Zuccaro A."/>
            <person name="Kohler A."/>
            <person name="Nagy L.G."/>
            <person name="Floudas D."/>
            <person name="Copeland A."/>
            <person name="Barry K.W."/>
            <person name="Cichocki N."/>
            <person name="Veneault-Fourrey C."/>
            <person name="LaButti K."/>
            <person name="Lindquist E.A."/>
            <person name="Lipzen A."/>
            <person name="Lundell T."/>
            <person name="Morin E."/>
            <person name="Murat C."/>
            <person name="Sun H."/>
            <person name="Tunlid A."/>
            <person name="Henrissat B."/>
            <person name="Grigoriev I.V."/>
            <person name="Hibbett D.S."/>
            <person name="Martin F."/>
            <person name="Nordberg H.P."/>
            <person name="Cantor M.N."/>
            <person name="Hua S.X."/>
        </authorList>
    </citation>
    <scope>NUCLEOTIDE SEQUENCE [LARGE SCALE GENOMIC DNA]</scope>
    <source>
        <strain evidence="1 2">MAFF 305830</strain>
    </source>
</reference>
<dbReference type="EMBL" id="KN824282">
    <property type="protein sequence ID" value="KIM31489.1"/>
    <property type="molecule type" value="Genomic_DNA"/>
</dbReference>
<evidence type="ECO:0000313" key="1">
    <source>
        <dbReference type="EMBL" id="KIM31489.1"/>
    </source>
</evidence>
<name>A0A0C3BH39_SERVB</name>
<proteinExistence type="predicted"/>
<sequence length="142" mass="15481">MKCGKDGTARQLELFSLDPLEEDPVGQQAKATIQIGSSAPKKSDTRGPIAADCYDVGQDLLAFVHARRSSLVVLLAASRSYSISQCIRFGCLVVFPSLIDPASCGNRANTVNTKPFCSRKYPFHLYLRPKYCALHAGFIVGR</sequence>
<reference evidence="2" key="2">
    <citation type="submission" date="2015-01" db="EMBL/GenBank/DDBJ databases">
        <title>Evolutionary Origins and Diversification of the Mycorrhizal Mutualists.</title>
        <authorList>
            <consortium name="DOE Joint Genome Institute"/>
            <consortium name="Mycorrhizal Genomics Consortium"/>
            <person name="Kohler A."/>
            <person name="Kuo A."/>
            <person name="Nagy L.G."/>
            <person name="Floudas D."/>
            <person name="Copeland A."/>
            <person name="Barry K.W."/>
            <person name="Cichocki N."/>
            <person name="Veneault-Fourrey C."/>
            <person name="LaButti K."/>
            <person name="Lindquist E.A."/>
            <person name="Lipzen A."/>
            <person name="Lundell T."/>
            <person name="Morin E."/>
            <person name="Murat C."/>
            <person name="Riley R."/>
            <person name="Ohm R."/>
            <person name="Sun H."/>
            <person name="Tunlid A."/>
            <person name="Henrissat B."/>
            <person name="Grigoriev I.V."/>
            <person name="Hibbett D.S."/>
            <person name="Martin F."/>
        </authorList>
    </citation>
    <scope>NUCLEOTIDE SEQUENCE [LARGE SCALE GENOMIC DNA]</scope>
    <source>
        <strain evidence="2">MAFF 305830</strain>
    </source>
</reference>
<accession>A0A0C3BH39</accession>
<dbReference type="Proteomes" id="UP000054097">
    <property type="component" value="Unassembled WGS sequence"/>
</dbReference>
<dbReference type="HOGENOM" id="CLU_1816991_0_0_1"/>
<evidence type="ECO:0000313" key="2">
    <source>
        <dbReference type="Proteomes" id="UP000054097"/>
    </source>
</evidence>
<organism evidence="1 2">
    <name type="scientific">Serendipita vermifera MAFF 305830</name>
    <dbReference type="NCBI Taxonomy" id="933852"/>
    <lineage>
        <taxon>Eukaryota</taxon>
        <taxon>Fungi</taxon>
        <taxon>Dikarya</taxon>
        <taxon>Basidiomycota</taxon>
        <taxon>Agaricomycotina</taxon>
        <taxon>Agaricomycetes</taxon>
        <taxon>Sebacinales</taxon>
        <taxon>Serendipitaceae</taxon>
        <taxon>Serendipita</taxon>
    </lineage>
</organism>
<gene>
    <name evidence="1" type="ORF">M408DRAFT_260517</name>
</gene>